<evidence type="ECO:0000313" key="3">
    <source>
        <dbReference type="EMBL" id="PAU74333.1"/>
    </source>
</evidence>
<dbReference type="RefSeq" id="WP_095623119.1">
    <property type="nucleotide sequence ID" value="NZ_NSKB01000011.1"/>
</dbReference>
<dbReference type="EMBL" id="NSKB01000011">
    <property type="protein sequence ID" value="PAU74333.1"/>
    <property type="molecule type" value="Genomic_DNA"/>
</dbReference>
<dbReference type="InterPro" id="IPR025746">
    <property type="entry name" value="PilX_N_dom"/>
</dbReference>
<sequence>MSKRSVDEADMTPRGAVMKHQKGAALIVVLSLLVVSLMLGLSSMQSSQIDERLAGNYKAQASAQMGAEGAVSLGLDSFRSLWGDEFSEKSVEEIAEELSPSSSFSYSDIFSNDTWHSYFGYSDSSLDCSEVDVCVYSIIYVDGDNDAGLREGVYIVGLAGGTGALSHPVLAQVSVGLVPLSDLDPLTVTSDLYDFEALSSGRFKMGREGDGNIGTSISVSRESDVSAVMSAIEGGPDKSGNYATNVDGEYVVYIEGGYPIFSSATALQELVDNVVDHYGNDADALAVLGTPDSPKISYVQPESGTYSYNESSAKSGILVVDGNFSWSGNNTYEGLIVVLGQTLAYNGGGGSIRGALVHASIAGSPGAREGDWSFGIGQASVTSNLNGGGDFSFVHSVEVLDTVARLLEPVSDGLIDISDMKKTDELKVMSWR</sequence>
<dbReference type="AlphaFoldDB" id="A0A2A2EPX6"/>
<keyword evidence="1" id="KW-0472">Membrane</keyword>
<dbReference type="OrthoDB" id="6170970at2"/>
<comment type="caution">
    <text evidence="3">The sequence shown here is derived from an EMBL/GenBank/DDBJ whole genome shotgun (WGS) entry which is preliminary data.</text>
</comment>
<accession>A0A2A2EPX6</accession>
<feature type="domain" description="Type 4 fimbrial biogenesis protein PilX N-terminal" evidence="2">
    <location>
        <begin position="22"/>
        <end position="71"/>
    </location>
</feature>
<name>A0A2A2EPX6_9GAMM</name>
<evidence type="ECO:0000256" key="1">
    <source>
        <dbReference type="SAM" id="Phobius"/>
    </source>
</evidence>
<keyword evidence="1" id="KW-1133">Transmembrane helix</keyword>
<keyword evidence="1" id="KW-0812">Transmembrane</keyword>
<evidence type="ECO:0000313" key="4">
    <source>
        <dbReference type="Proteomes" id="UP000217771"/>
    </source>
</evidence>
<dbReference type="Proteomes" id="UP000217771">
    <property type="component" value="Unassembled WGS sequence"/>
</dbReference>
<evidence type="ECO:0000259" key="2">
    <source>
        <dbReference type="Pfam" id="PF14341"/>
    </source>
</evidence>
<protein>
    <recommendedName>
        <fullName evidence="2">Type 4 fimbrial biogenesis protein PilX N-terminal domain-containing protein</fullName>
    </recommendedName>
</protein>
<reference evidence="3 4" key="1">
    <citation type="submission" date="2017-08" db="EMBL/GenBank/DDBJ databases">
        <title>Halomonas alkalisoli sp. nov., isolated from saline alkaline soil.</title>
        <authorList>
            <person name="Wang D."/>
            <person name="Zhang G."/>
        </authorList>
    </citation>
    <scope>NUCLEOTIDE SEQUENCE [LARGE SCALE GENOMIC DNA]</scope>
    <source>
        <strain evidence="3 4">WRN001</strain>
    </source>
</reference>
<feature type="transmembrane region" description="Helical" evidence="1">
    <location>
        <begin position="24"/>
        <end position="44"/>
    </location>
</feature>
<dbReference type="Pfam" id="PF14341">
    <property type="entry name" value="PilX_N"/>
    <property type="match status" value="1"/>
</dbReference>
<proteinExistence type="predicted"/>
<organism evidence="3 4">
    <name type="scientific">Halomonas salipaludis</name>
    <dbReference type="NCBI Taxonomy" id="2032625"/>
    <lineage>
        <taxon>Bacteria</taxon>
        <taxon>Pseudomonadati</taxon>
        <taxon>Pseudomonadota</taxon>
        <taxon>Gammaproteobacteria</taxon>
        <taxon>Oceanospirillales</taxon>
        <taxon>Halomonadaceae</taxon>
        <taxon>Halomonas</taxon>
    </lineage>
</organism>
<gene>
    <name evidence="3" type="ORF">CK498_22560</name>
</gene>
<keyword evidence="4" id="KW-1185">Reference proteome</keyword>